<proteinExistence type="predicted"/>
<keyword evidence="1" id="KW-1133">Transmembrane helix</keyword>
<feature type="transmembrane region" description="Helical" evidence="1">
    <location>
        <begin position="12"/>
        <end position="31"/>
    </location>
</feature>
<protein>
    <submittedName>
        <fullName evidence="2">Uncharacterized protein</fullName>
    </submittedName>
</protein>
<dbReference type="AlphaFoldDB" id="A0A6C0LI89"/>
<keyword evidence="1" id="KW-0472">Membrane</keyword>
<accession>A0A6C0LI89</accession>
<evidence type="ECO:0000313" key="2">
    <source>
        <dbReference type="EMBL" id="QHU28882.1"/>
    </source>
</evidence>
<evidence type="ECO:0000256" key="1">
    <source>
        <dbReference type="SAM" id="Phobius"/>
    </source>
</evidence>
<dbReference type="EMBL" id="MN740475">
    <property type="protein sequence ID" value="QHU28882.1"/>
    <property type="molecule type" value="Genomic_DNA"/>
</dbReference>
<organism evidence="2">
    <name type="scientific">viral metagenome</name>
    <dbReference type="NCBI Taxonomy" id="1070528"/>
    <lineage>
        <taxon>unclassified sequences</taxon>
        <taxon>metagenomes</taxon>
        <taxon>organismal metagenomes</taxon>
    </lineage>
</organism>
<name>A0A6C0LI89_9ZZZZ</name>
<feature type="transmembrane region" description="Helical" evidence="1">
    <location>
        <begin position="52"/>
        <end position="73"/>
    </location>
</feature>
<reference evidence="2" key="1">
    <citation type="journal article" date="2020" name="Nature">
        <title>Giant virus diversity and host interactions through global metagenomics.</title>
        <authorList>
            <person name="Schulz F."/>
            <person name="Roux S."/>
            <person name="Paez-Espino D."/>
            <person name="Jungbluth S."/>
            <person name="Walsh D.A."/>
            <person name="Denef V.J."/>
            <person name="McMahon K.D."/>
            <person name="Konstantinidis K.T."/>
            <person name="Eloe-Fadrosh E.A."/>
            <person name="Kyrpides N.C."/>
            <person name="Woyke T."/>
        </authorList>
    </citation>
    <scope>NUCLEOTIDE SEQUENCE</scope>
    <source>
        <strain evidence="2">GVMAG-M-3300027791-30</strain>
    </source>
</reference>
<keyword evidence="1" id="KW-0812">Transmembrane</keyword>
<sequence>MLEFYEFNTFNIIVVLVSTFIIYYIMSNYLGSNGSNEKNGYDKKSRSSQLSLEYLLISVIIAVCISLIVAYVMSSGDESVLTDNFWDPIKESQSV</sequence>